<evidence type="ECO:0008006" key="5">
    <source>
        <dbReference type="Google" id="ProtNLM"/>
    </source>
</evidence>
<feature type="transmembrane region" description="Helical" evidence="2">
    <location>
        <begin position="21"/>
        <end position="44"/>
    </location>
</feature>
<name>A0A328B8Y0_9CAUL</name>
<dbReference type="AlphaFoldDB" id="A0A328B8Y0"/>
<comment type="caution">
    <text evidence="3">The sequence shown here is derived from an EMBL/GenBank/DDBJ whole genome shotgun (WGS) entry which is preliminary data.</text>
</comment>
<sequence>MSDRILNTGLEAADTRLSDPARVVTLLALGGYLLLSACLLWRSIVLRPYSDMLDWIVHYDQFRANGDLAGYLLAPHNFHRLPWTFAALALDMGVLGGTNLPLIALGTAGLGLAAALLAREAARAAPPGLALGAGTVAAMLALMAGNILDAATPINITYVQCVGLSVLAIVLAQPASEGTRGPWLGLAALACAMASAFGNAAGLALWPALAFVAWRQGDRRWLAAVTIVGAAFVALYAWGQSPGGAVGGATHDPAAAGLLFLNYLALPWTRAVPSLGWLGGLVVLALCLAALLLKGRADAPRAERVACALILFSLGTAAMAALGRVADGGASNVPLRYAVFLAPAHVGLLMLALPYADRLARTKPAGTGGVLAAIAVLLLGQQAAMGLAAVRTSDVTRRLVTDFQSGLRAPQMRQAIHPDLDHAAAVYASLRHRALYQRELNLGSPPPAGRLRTAEGRAKAPAAGISGAN</sequence>
<evidence type="ECO:0000313" key="4">
    <source>
        <dbReference type="Proteomes" id="UP000249842"/>
    </source>
</evidence>
<dbReference type="EMBL" id="QFYP01000001">
    <property type="protein sequence ID" value="RAK61458.1"/>
    <property type="molecule type" value="Genomic_DNA"/>
</dbReference>
<keyword evidence="2" id="KW-0472">Membrane</keyword>
<protein>
    <recommendedName>
        <fullName evidence="5">Glycosyltransferase RgtA/B/C/D-like domain-containing protein</fullName>
    </recommendedName>
</protein>
<feature type="transmembrane region" description="Helical" evidence="2">
    <location>
        <begin position="129"/>
        <end position="148"/>
    </location>
</feature>
<keyword evidence="2" id="KW-1133">Transmembrane helix</keyword>
<feature type="transmembrane region" description="Helical" evidence="2">
    <location>
        <begin position="275"/>
        <end position="293"/>
    </location>
</feature>
<feature type="transmembrane region" description="Helical" evidence="2">
    <location>
        <begin position="184"/>
        <end position="209"/>
    </location>
</feature>
<keyword evidence="2" id="KW-0812">Transmembrane</keyword>
<feature type="transmembrane region" description="Helical" evidence="2">
    <location>
        <begin position="337"/>
        <end position="356"/>
    </location>
</feature>
<keyword evidence="4" id="KW-1185">Reference proteome</keyword>
<feature type="transmembrane region" description="Helical" evidence="2">
    <location>
        <begin position="221"/>
        <end position="239"/>
    </location>
</feature>
<dbReference type="OrthoDB" id="8625549at2"/>
<feature type="transmembrane region" description="Helical" evidence="2">
    <location>
        <begin position="100"/>
        <end position="117"/>
    </location>
</feature>
<evidence type="ECO:0000313" key="3">
    <source>
        <dbReference type="EMBL" id="RAK61458.1"/>
    </source>
</evidence>
<dbReference type="Proteomes" id="UP000249842">
    <property type="component" value="Unassembled WGS sequence"/>
</dbReference>
<feature type="transmembrane region" description="Helical" evidence="2">
    <location>
        <begin position="368"/>
        <end position="390"/>
    </location>
</feature>
<reference evidence="4" key="1">
    <citation type="submission" date="2018-05" db="EMBL/GenBank/DDBJ databases">
        <authorList>
            <person name="Li X."/>
        </authorList>
    </citation>
    <scope>NUCLEOTIDE SEQUENCE [LARGE SCALE GENOMIC DNA]</scope>
    <source>
        <strain evidence="4">HKS-05</strain>
    </source>
</reference>
<proteinExistence type="predicted"/>
<organism evidence="3 4">
    <name type="scientific">Phenylobacterium hankyongense</name>
    <dbReference type="NCBI Taxonomy" id="1813876"/>
    <lineage>
        <taxon>Bacteria</taxon>
        <taxon>Pseudomonadati</taxon>
        <taxon>Pseudomonadota</taxon>
        <taxon>Alphaproteobacteria</taxon>
        <taxon>Caulobacterales</taxon>
        <taxon>Caulobacteraceae</taxon>
        <taxon>Phenylobacterium</taxon>
    </lineage>
</organism>
<dbReference type="RefSeq" id="WP_111458749.1">
    <property type="nucleotide sequence ID" value="NZ_QFYP01000001.1"/>
</dbReference>
<gene>
    <name evidence="3" type="ORF">DJ021_17430</name>
</gene>
<accession>A0A328B8Y0</accession>
<feature type="region of interest" description="Disordered" evidence="1">
    <location>
        <begin position="441"/>
        <end position="469"/>
    </location>
</feature>
<feature type="transmembrane region" description="Helical" evidence="2">
    <location>
        <begin position="305"/>
        <end position="325"/>
    </location>
</feature>
<evidence type="ECO:0000256" key="1">
    <source>
        <dbReference type="SAM" id="MobiDB-lite"/>
    </source>
</evidence>
<evidence type="ECO:0000256" key="2">
    <source>
        <dbReference type="SAM" id="Phobius"/>
    </source>
</evidence>